<dbReference type="AlphaFoldDB" id="A0A090S4C0"/>
<protein>
    <submittedName>
        <fullName evidence="10">Exodeoxyribonuclease V gamma chain</fullName>
        <ecNumber evidence="10">3.1.11.5</ecNumber>
    </submittedName>
</protein>
<keyword evidence="9" id="KW-0234">DNA repair</keyword>
<keyword evidence="7" id="KW-0067">ATP-binding</keyword>
<keyword evidence="1" id="KW-0540">Nuclease</keyword>
<evidence type="ECO:0000256" key="3">
    <source>
        <dbReference type="ARBA" id="ARBA00022763"/>
    </source>
</evidence>
<dbReference type="Proteomes" id="UP000029228">
    <property type="component" value="Unassembled WGS sequence"/>
</dbReference>
<evidence type="ECO:0000313" key="11">
    <source>
        <dbReference type="Proteomes" id="UP000029228"/>
    </source>
</evidence>
<evidence type="ECO:0000256" key="6">
    <source>
        <dbReference type="ARBA" id="ARBA00022839"/>
    </source>
</evidence>
<keyword evidence="3" id="KW-0227">DNA damage</keyword>
<evidence type="ECO:0000256" key="1">
    <source>
        <dbReference type="ARBA" id="ARBA00022722"/>
    </source>
</evidence>
<dbReference type="GO" id="GO:0006281">
    <property type="term" value="P:DNA repair"/>
    <property type="evidence" value="ECO:0007669"/>
    <property type="project" value="UniProtKB-KW"/>
</dbReference>
<keyword evidence="8" id="KW-0238">DNA-binding</keyword>
<proteinExistence type="predicted"/>
<evidence type="ECO:0000256" key="2">
    <source>
        <dbReference type="ARBA" id="ARBA00022741"/>
    </source>
</evidence>
<evidence type="ECO:0000256" key="4">
    <source>
        <dbReference type="ARBA" id="ARBA00022801"/>
    </source>
</evidence>
<keyword evidence="6" id="KW-0269">Exonuclease</keyword>
<sequence length="481" mass="54261">MALEQSPYHRANLYEHFIDELESNKDVKMHGLSQLPKRLFVFGISSLPPRYLDALKALGEHIDVHLMFTNPCRFYWGEVRDRKYLARLAAAKRKQLSDLDSFASSQDWQEGDWAFAQQLKGDIEANVDDELHLSEVGNSLLASMGKLGRDNLYLLSQLESNEIEAFVEVERNTLLQNIQADILNLDEHQDDTLLLSSEHKPCIEASDNSLSVHVCHSPMREVEVLHDNLLAMFDRNPELKPRDIIVMVADINAYSPAIQAVFGNASGERYIPFSISDRTADKESPLLNAFNQLLQLPELRCTSSEVLELLEVPAIMARFDINEHEFSTLRAWVEEAQIRWGIDAHTASEFDLPEFGQNSWMFGISRMLAGYAISEQAGLLMVGGEGISPYEQTQGMQAETAGKLAQFIDKLAHYRGALTQTMSISSWQQHINQLVDDFFAVDIEGEVVVKSIRDTLSGSVSSLQTPAMMSRYRRGLFASIF</sequence>
<evidence type="ECO:0000256" key="5">
    <source>
        <dbReference type="ARBA" id="ARBA00022806"/>
    </source>
</evidence>
<dbReference type="EC" id="3.1.11.5" evidence="10"/>
<reference evidence="10 11" key="2">
    <citation type="submission" date="2014-09" db="EMBL/GenBank/DDBJ databases">
        <authorList>
            <consortium name="NBRP consortium"/>
            <person name="Sawabe T."/>
            <person name="Meirelles P."/>
            <person name="Nakanishi M."/>
            <person name="Sayaka M."/>
            <person name="Hattori M."/>
            <person name="Ohkuma M."/>
        </authorList>
    </citation>
    <scope>NUCLEOTIDE SEQUENCE [LARGE SCALE GENOMIC DNA]</scope>
    <source>
        <strain evidence="11">JCM19235</strain>
    </source>
</reference>
<evidence type="ECO:0000256" key="9">
    <source>
        <dbReference type="ARBA" id="ARBA00023204"/>
    </source>
</evidence>
<keyword evidence="2" id="KW-0547">Nucleotide-binding</keyword>
<dbReference type="GO" id="GO:0008854">
    <property type="term" value="F:exodeoxyribonuclease V activity"/>
    <property type="evidence" value="ECO:0007669"/>
    <property type="project" value="UniProtKB-EC"/>
</dbReference>
<dbReference type="Gene3D" id="1.10.486.10">
    <property type="entry name" value="PCRA, domain 4"/>
    <property type="match status" value="1"/>
</dbReference>
<dbReference type="GO" id="GO:0006310">
    <property type="term" value="P:DNA recombination"/>
    <property type="evidence" value="ECO:0007669"/>
    <property type="project" value="TreeGrafter"/>
</dbReference>
<dbReference type="EMBL" id="BBMR01000013">
    <property type="protein sequence ID" value="GAL22396.1"/>
    <property type="molecule type" value="Genomic_DNA"/>
</dbReference>
<dbReference type="Pfam" id="PF04257">
    <property type="entry name" value="Exonuc_V_gamma"/>
    <property type="match status" value="1"/>
</dbReference>
<name>A0A090S4C0_9VIBR</name>
<dbReference type="SUPFAM" id="SSF52540">
    <property type="entry name" value="P-loop containing nucleoside triphosphate hydrolases"/>
    <property type="match status" value="2"/>
</dbReference>
<dbReference type="Gene3D" id="3.40.50.10930">
    <property type="match status" value="1"/>
</dbReference>
<dbReference type="InterPro" id="IPR027417">
    <property type="entry name" value="P-loop_NTPase"/>
</dbReference>
<keyword evidence="4 10" id="KW-0378">Hydrolase</keyword>
<organism evidence="10 11">
    <name type="scientific">Vibrio maritimus</name>
    <dbReference type="NCBI Taxonomy" id="990268"/>
    <lineage>
        <taxon>Bacteria</taxon>
        <taxon>Pseudomonadati</taxon>
        <taxon>Pseudomonadota</taxon>
        <taxon>Gammaproteobacteria</taxon>
        <taxon>Vibrionales</taxon>
        <taxon>Vibrionaceae</taxon>
        <taxon>Vibrio</taxon>
    </lineage>
</organism>
<comment type="caution">
    <text evidence="10">The sequence shown here is derived from an EMBL/GenBank/DDBJ whole genome shotgun (WGS) entry which is preliminary data.</text>
</comment>
<keyword evidence="11" id="KW-1185">Reference proteome</keyword>
<evidence type="ECO:0000313" key="10">
    <source>
        <dbReference type="EMBL" id="GAL22396.1"/>
    </source>
</evidence>
<evidence type="ECO:0000256" key="8">
    <source>
        <dbReference type="ARBA" id="ARBA00023125"/>
    </source>
</evidence>
<dbReference type="GO" id="GO:0004386">
    <property type="term" value="F:helicase activity"/>
    <property type="evidence" value="ECO:0007669"/>
    <property type="project" value="UniProtKB-KW"/>
</dbReference>
<dbReference type="PANTHER" id="PTHR30591:SF1">
    <property type="entry name" value="RECBCD ENZYME SUBUNIT RECC"/>
    <property type="match status" value="1"/>
</dbReference>
<dbReference type="PANTHER" id="PTHR30591">
    <property type="entry name" value="RECBCD ENZYME SUBUNIT RECC"/>
    <property type="match status" value="1"/>
</dbReference>
<accession>A0A090S4C0</accession>
<evidence type="ECO:0000256" key="7">
    <source>
        <dbReference type="ARBA" id="ARBA00022840"/>
    </source>
</evidence>
<keyword evidence="5" id="KW-0347">Helicase</keyword>
<gene>
    <name evidence="10" type="ORF">JCM19235_3912</name>
</gene>
<reference evidence="10 11" key="1">
    <citation type="submission" date="2014-09" db="EMBL/GenBank/DDBJ databases">
        <title>Vibrio maritimus JCM 19235. (C45) whole genome shotgun sequence.</title>
        <authorList>
            <person name="Sawabe T."/>
            <person name="Meirelles P."/>
            <person name="Nakanishi M."/>
            <person name="Sayaka M."/>
            <person name="Hattori M."/>
            <person name="Ohkuma M."/>
        </authorList>
    </citation>
    <scope>NUCLEOTIDE SEQUENCE [LARGE SCALE GENOMIC DNA]</scope>
    <source>
        <strain evidence="11">JCM19235</strain>
    </source>
</reference>
<dbReference type="GO" id="GO:0005524">
    <property type="term" value="F:ATP binding"/>
    <property type="evidence" value="ECO:0007669"/>
    <property type="project" value="UniProtKB-KW"/>
</dbReference>
<dbReference type="GO" id="GO:0003677">
    <property type="term" value="F:DNA binding"/>
    <property type="evidence" value="ECO:0007669"/>
    <property type="project" value="UniProtKB-KW"/>
</dbReference>
<dbReference type="STRING" id="990268.JCM19235_3912"/>